<dbReference type="Gene3D" id="3.20.20.120">
    <property type="entry name" value="Enolase-like C-terminal domain"/>
    <property type="match status" value="1"/>
</dbReference>
<evidence type="ECO:0000256" key="4">
    <source>
        <dbReference type="ARBA" id="ARBA00009938"/>
    </source>
</evidence>
<name>A0ABS1WXL4_9GAMM</name>
<evidence type="ECO:0000313" key="11">
    <source>
        <dbReference type="EMBL" id="MBM0105726.1"/>
    </source>
</evidence>
<dbReference type="Gene3D" id="3.30.390.10">
    <property type="entry name" value="Enolase-like, N-terminal domain"/>
    <property type="match status" value="1"/>
</dbReference>
<organism evidence="11 12">
    <name type="scientific">Steroidobacter gossypii</name>
    <dbReference type="NCBI Taxonomy" id="2805490"/>
    <lineage>
        <taxon>Bacteria</taxon>
        <taxon>Pseudomonadati</taxon>
        <taxon>Pseudomonadota</taxon>
        <taxon>Gammaproteobacteria</taxon>
        <taxon>Steroidobacterales</taxon>
        <taxon>Steroidobacteraceae</taxon>
        <taxon>Steroidobacter</taxon>
    </lineage>
</organism>
<evidence type="ECO:0000256" key="3">
    <source>
        <dbReference type="ARBA" id="ARBA00005183"/>
    </source>
</evidence>
<comment type="pathway">
    <text evidence="3">Carbohydrate acid metabolism; D-glucarate degradation; 2,5-dioxopentanoate from D-glucarate: step 1/2.</text>
</comment>
<dbReference type="InterPro" id="IPR034598">
    <property type="entry name" value="GlucD-like"/>
</dbReference>
<dbReference type="InterPro" id="IPR036849">
    <property type="entry name" value="Enolase-like_C_sf"/>
</dbReference>
<evidence type="ECO:0000256" key="8">
    <source>
        <dbReference type="ARBA" id="ARBA00023239"/>
    </source>
</evidence>
<keyword evidence="6" id="KW-0479">Metal-binding</keyword>
<evidence type="ECO:0000256" key="7">
    <source>
        <dbReference type="ARBA" id="ARBA00022842"/>
    </source>
</evidence>
<evidence type="ECO:0000256" key="5">
    <source>
        <dbReference type="ARBA" id="ARBA00011973"/>
    </source>
</evidence>
<dbReference type="GO" id="GO:0008872">
    <property type="term" value="F:glucarate dehydratase activity"/>
    <property type="evidence" value="ECO:0007669"/>
    <property type="project" value="UniProtKB-EC"/>
</dbReference>
<dbReference type="InterPro" id="IPR029017">
    <property type="entry name" value="Enolase-like_N"/>
</dbReference>
<comment type="catalytic activity">
    <reaction evidence="1">
        <text>D-glucarate = 5-dehydro-4-deoxy-D-glucarate + H2O</text>
        <dbReference type="Rhea" id="RHEA:14573"/>
        <dbReference type="ChEBI" id="CHEBI:15377"/>
        <dbReference type="ChEBI" id="CHEBI:30612"/>
        <dbReference type="ChEBI" id="CHEBI:42819"/>
        <dbReference type="EC" id="4.2.1.40"/>
    </reaction>
</comment>
<evidence type="ECO:0000256" key="9">
    <source>
        <dbReference type="NCBIfam" id="TIGR03247"/>
    </source>
</evidence>
<gene>
    <name evidence="11" type="primary">gudD</name>
    <name evidence="11" type="ORF">JM946_13255</name>
</gene>
<feature type="domain" description="Mandelate racemase/muconate lactonizing enzyme C-terminal" evidence="10">
    <location>
        <begin position="181"/>
        <end position="281"/>
    </location>
</feature>
<reference evidence="11 12" key="1">
    <citation type="journal article" date="2021" name="Int. J. Syst. Evol. Microbiol.">
        <title>Steroidobacter gossypii sp. nov., isolated from soil of cotton cropping field.</title>
        <authorList>
            <person name="Huang R."/>
            <person name="Yang S."/>
            <person name="Zhen C."/>
            <person name="Liu W."/>
        </authorList>
    </citation>
    <scope>NUCLEOTIDE SEQUENCE [LARGE SCALE GENOMIC DNA]</scope>
    <source>
        <strain evidence="11 12">S1-65</strain>
    </source>
</reference>
<keyword evidence="7" id="KW-0460">Magnesium</keyword>
<sequence>MSTPLVAQMRVIPVAGHDSMLLNLSGAHGPYFTRNVVVLRDNAGNTGLGEVPGGESIRQTLEDARGLVVGQPIAHYQRVLNAMRNTFGTRDAAGRGLQTFDLRMAVHAVTAIECALLDLLGQHLNVPMAALLGEGQQRDAVKMLGYLFYIADRTRTDLPYRSEPEADNEWFRLRHEPALTADAIVRLAEAAQQRYGFTDFKLKGGVLRGEEEMEAVSALADRFPEARITIDPNGAWSLKEAIALCRDKREVLSYVEDPCGAENGYSGREVMAEFRLATGLPTATNMVATDWREMAHAIQLQSIDIPLADPHFWTLHGSVRVAQLCRDWGLTWGSHSNNHFDISLAMFTQVAAAAPGEIAAIDTHWIWQDGQRLTRNPLQIVDGFVQLPKRPGLGVELDEQQLTRANEVYLREGLGGRDDGSPMQFLIPSWCYDHKRPCLVR</sequence>
<proteinExistence type="inferred from homology"/>
<dbReference type="SMART" id="SM00922">
    <property type="entry name" value="MR_MLE"/>
    <property type="match status" value="1"/>
</dbReference>
<dbReference type="SFLD" id="SFLDS00001">
    <property type="entry name" value="Enolase"/>
    <property type="match status" value="1"/>
</dbReference>
<dbReference type="Proteomes" id="UP000661077">
    <property type="component" value="Unassembled WGS sequence"/>
</dbReference>
<dbReference type="PANTHER" id="PTHR48080">
    <property type="entry name" value="D-GALACTONATE DEHYDRATASE-RELATED"/>
    <property type="match status" value="1"/>
</dbReference>
<dbReference type="SUPFAM" id="SSF54826">
    <property type="entry name" value="Enolase N-terminal domain-like"/>
    <property type="match status" value="1"/>
</dbReference>
<dbReference type="InterPro" id="IPR013341">
    <property type="entry name" value="Mandelate_racemase_N_dom"/>
</dbReference>
<dbReference type="Pfam" id="PF02746">
    <property type="entry name" value="MR_MLE_N"/>
    <property type="match status" value="1"/>
</dbReference>
<comment type="caution">
    <text evidence="11">The sequence shown here is derived from an EMBL/GenBank/DDBJ whole genome shotgun (WGS) entry which is preliminary data.</text>
</comment>
<keyword evidence="12" id="KW-1185">Reference proteome</keyword>
<dbReference type="SFLD" id="SFLDG00055">
    <property type="entry name" value="glucarate_dehydratase"/>
    <property type="match status" value="1"/>
</dbReference>
<keyword evidence="8 11" id="KW-0456">Lyase</keyword>
<dbReference type="InterPro" id="IPR029065">
    <property type="entry name" value="Enolase_C-like"/>
</dbReference>
<dbReference type="Pfam" id="PF13378">
    <property type="entry name" value="MR_MLE_C"/>
    <property type="match status" value="1"/>
</dbReference>
<protein>
    <recommendedName>
        <fullName evidence="5 9">Glucarate dehydratase</fullName>
        <ecNumber evidence="5 9">4.2.1.40</ecNumber>
    </recommendedName>
</protein>
<evidence type="ECO:0000256" key="1">
    <source>
        <dbReference type="ARBA" id="ARBA00001426"/>
    </source>
</evidence>
<comment type="similarity">
    <text evidence="4">Belongs to the mandelate racemase/muconate lactonizing enzyme family. GlucD subfamily.</text>
</comment>
<dbReference type="CDD" id="cd03323">
    <property type="entry name" value="D-glucarate_dehydratase"/>
    <property type="match status" value="1"/>
</dbReference>
<dbReference type="EMBL" id="JAEVLS010000002">
    <property type="protein sequence ID" value="MBM0105726.1"/>
    <property type="molecule type" value="Genomic_DNA"/>
</dbReference>
<dbReference type="PANTHER" id="PTHR48080:SF4">
    <property type="entry name" value="GLUCARATE DEHYDRATASE"/>
    <property type="match status" value="1"/>
</dbReference>
<evidence type="ECO:0000259" key="10">
    <source>
        <dbReference type="SMART" id="SM00922"/>
    </source>
</evidence>
<dbReference type="RefSeq" id="WP_203167753.1">
    <property type="nucleotide sequence ID" value="NZ_JAEVLS010000002.1"/>
</dbReference>
<dbReference type="EC" id="4.2.1.40" evidence="5 9"/>
<dbReference type="NCBIfam" id="TIGR03247">
    <property type="entry name" value="glucar-dehydr"/>
    <property type="match status" value="1"/>
</dbReference>
<dbReference type="InterPro" id="IPR017653">
    <property type="entry name" value="Glucarate_dehydratase"/>
</dbReference>
<dbReference type="InterPro" id="IPR013342">
    <property type="entry name" value="Mandelate_racemase_C"/>
</dbReference>
<accession>A0ABS1WXL4</accession>
<dbReference type="SFLD" id="SFLDF00005">
    <property type="entry name" value="glucarate_dehydratase"/>
    <property type="match status" value="1"/>
</dbReference>
<evidence type="ECO:0000256" key="6">
    <source>
        <dbReference type="ARBA" id="ARBA00022723"/>
    </source>
</evidence>
<evidence type="ECO:0000313" key="12">
    <source>
        <dbReference type="Proteomes" id="UP000661077"/>
    </source>
</evidence>
<comment type="cofactor">
    <cofactor evidence="2">
        <name>Mg(2+)</name>
        <dbReference type="ChEBI" id="CHEBI:18420"/>
    </cofactor>
</comment>
<evidence type="ECO:0000256" key="2">
    <source>
        <dbReference type="ARBA" id="ARBA00001946"/>
    </source>
</evidence>
<dbReference type="SUPFAM" id="SSF51604">
    <property type="entry name" value="Enolase C-terminal domain-like"/>
    <property type="match status" value="1"/>
</dbReference>
<dbReference type="InterPro" id="IPR034593">
    <property type="entry name" value="DgoD-like"/>
</dbReference>